<evidence type="ECO:0000256" key="2">
    <source>
        <dbReference type="PROSITE-ProRule" id="PRU00169"/>
    </source>
</evidence>
<dbReference type="Proteomes" id="UP001526426">
    <property type="component" value="Unassembled WGS sequence"/>
</dbReference>
<feature type="modified residue" description="4-aspartylphosphate" evidence="2">
    <location>
        <position position="86"/>
    </location>
</feature>
<name>A0ABT3L9Z0_9CYAN</name>
<comment type="caution">
    <text evidence="4">The sequence shown here is derived from an EMBL/GenBank/DDBJ whole genome shotgun (WGS) entry which is preliminary data.</text>
</comment>
<accession>A0ABT3L9Z0</accession>
<evidence type="ECO:0000256" key="1">
    <source>
        <dbReference type="ARBA" id="ARBA00022553"/>
    </source>
</evidence>
<dbReference type="Gene3D" id="3.40.50.2300">
    <property type="match status" value="1"/>
</dbReference>
<organism evidence="4 5">
    <name type="scientific">Spirulina subsalsa FACHB-351</name>
    <dbReference type="NCBI Taxonomy" id="234711"/>
    <lineage>
        <taxon>Bacteria</taxon>
        <taxon>Bacillati</taxon>
        <taxon>Cyanobacteriota</taxon>
        <taxon>Cyanophyceae</taxon>
        <taxon>Spirulinales</taxon>
        <taxon>Spirulinaceae</taxon>
        <taxon>Spirulina</taxon>
    </lineage>
</organism>
<dbReference type="PROSITE" id="PS50110">
    <property type="entry name" value="RESPONSE_REGULATORY"/>
    <property type="match status" value="1"/>
</dbReference>
<dbReference type="PANTHER" id="PTHR44591">
    <property type="entry name" value="STRESS RESPONSE REGULATOR PROTEIN 1"/>
    <property type="match status" value="1"/>
</dbReference>
<dbReference type="InterPro" id="IPR011006">
    <property type="entry name" value="CheY-like_superfamily"/>
</dbReference>
<protein>
    <submittedName>
        <fullName evidence="4">Response regulator</fullName>
    </submittedName>
</protein>
<dbReference type="SUPFAM" id="SSF52172">
    <property type="entry name" value="CheY-like"/>
    <property type="match status" value="1"/>
</dbReference>
<keyword evidence="1 2" id="KW-0597">Phosphoprotein</keyword>
<dbReference type="PANTHER" id="PTHR44591:SF22">
    <property type="entry name" value="CHEY SUBFAMILY"/>
    <property type="match status" value="1"/>
</dbReference>
<dbReference type="InterPro" id="IPR050595">
    <property type="entry name" value="Bact_response_regulator"/>
</dbReference>
<reference evidence="4 5" key="1">
    <citation type="submission" date="2021-08" db="EMBL/GenBank/DDBJ databases">
        <title>Draft genome sequence of Spirulina subsalsa with high tolerance to salinity and hype-accumulation of phycocyanin.</title>
        <authorList>
            <person name="Pei H."/>
            <person name="Jiang L."/>
        </authorList>
    </citation>
    <scope>NUCLEOTIDE SEQUENCE [LARGE SCALE GENOMIC DNA]</scope>
    <source>
        <strain evidence="4 5">FACHB-351</strain>
    </source>
</reference>
<dbReference type="Pfam" id="PF00072">
    <property type="entry name" value="Response_reg"/>
    <property type="match status" value="1"/>
</dbReference>
<dbReference type="InterPro" id="IPR001789">
    <property type="entry name" value="Sig_transdc_resp-reg_receiver"/>
</dbReference>
<evidence type="ECO:0000313" key="4">
    <source>
        <dbReference type="EMBL" id="MCW6037962.1"/>
    </source>
</evidence>
<feature type="domain" description="Response regulatory" evidence="3">
    <location>
        <begin position="36"/>
        <end position="152"/>
    </location>
</feature>
<evidence type="ECO:0000259" key="3">
    <source>
        <dbReference type="PROSITE" id="PS50110"/>
    </source>
</evidence>
<gene>
    <name evidence="4" type="ORF">K4A83_17020</name>
</gene>
<dbReference type="SMART" id="SM00448">
    <property type="entry name" value="REC"/>
    <property type="match status" value="1"/>
</dbReference>
<sequence length="152" mass="16746">MPVMSIYPAQEVTAPGLSCQINPSGHFSCHSSHITQVLLITTDPDQLLIHQMALEMTTSWTVLTANSPSEALELARSAKPDVILWDFELMPSSLDLLTSLRANAETTLIPIIILLERVRLFDQHYFASLGVAGIIGKPFDVANLNQCIENFL</sequence>
<evidence type="ECO:0000313" key="5">
    <source>
        <dbReference type="Proteomes" id="UP001526426"/>
    </source>
</evidence>
<proteinExistence type="predicted"/>
<dbReference type="EMBL" id="JAIHOM010000100">
    <property type="protein sequence ID" value="MCW6037962.1"/>
    <property type="molecule type" value="Genomic_DNA"/>
</dbReference>
<keyword evidence="5" id="KW-1185">Reference proteome</keyword>